<name>A0A7S0LYL7_9CRYP</name>
<gene>
    <name evidence="1" type="ORF">CCUR1050_LOCUS4132</name>
</gene>
<sequence>MQCPKYLSLDGATQSMESLIASLKDQNKHITHVIRAHKTGDYPPSHEFVFEERKVTRLMGGGLVEEYVVAPRLDLHVGHGYVVWVSASIPVSATLFLENKHKCVDAWGGGAGAKNINLKVASPLDLEKVREIILETVELITGFKNIAERQLSVIAATHPRLGEESLLNRLDPHILNYIVRDLMCQGIY</sequence>
<protein>
    <submittedName>
        <fullName evidence="1">Uncharacterized protein</fullName>
    </submittedName>
</protein>
<dbReference type="EMBL" id="HBEZ01007392">
    <property type="protein sequence ID" value="CAD8626454.1"/>
    <property type="molecule type" value="Transcribed_RNA"/>
</dbReference>
<accession>A0A7S0LYL7</accession>
<dbReference type="AlphaFoldDB" id="A0A7S0LYL7"/>
<proteinExistence type="predicted"/>
<reference evidence="1" key="1">
    <citation type="submission" date="2021-01" db="EMBL/GenBank/DDBJ databases">
        <authorList>
            <person name="Corre E."/>
            <person name="Pelletier E."/>
            <person name="Niang G."/>
            <person name="Scheremetjew M."/>
            <person name="Finn R."/>
            <person name="Kale V."/>
            <person name="Holt S."/>
            <person name="Cochrane G."/>
            <person name="Meng A."/>
            <person name="Brown T."/>
            <person name="Cohen L."/>
        </authorList>
    </citation>
    <scope>NUCLEOTIDE SEQUENCE</scope>
    <source>
        <strain evidence="1">CCAP979/52</strain>
    </source>
</reference>
<evidence type="ECO:0000313" key="1">
    <source>
        <dbReference type="EMBL" id="CAD8626454.1"/>
    </source>
</evidence>
<organism evidence="1">
    <name type="scientific">Cryptomonas curvata</name>
    <dbReference type="NCBI Taxonomy" id="233186"/>
    <lineage>
        <taxon>Eukaryota</taxon>
        <taxon>Cryptophyceae</taxon>
        <taxon>Cryptomonadales</taxon>
        <taxon>Cryptomonadaceae</taxon>
        <taxon>Cryptomonas</taxon>
    </lineage>
</organism>